<organism evidence="1 2">
    <name type="scientific">Chitinophaga agrisoli</name>
    <dbReference type="NCBI Taxonomy" id="2607653"/>
    <lineage>
        <taxon>Bacteria</taxon>
        <taxon>Pseudomonadati</taxon>
        <taxon>Bacteroidota</taxon>
        <taxon>Chitinophagia</taxon>
        <taxon>Chitinophagales</taxon>
        <taxon>Chitinophagaceae</taxon>
        <taxon>Chitinophaga</taxon>
    </lineage>
</organism>
<evidence type="ECO:0008006" key="3">
    <source>
        <dbReference type="Google" id="ProtNLM"/>
    </source>
</evidence>
<evidence type="ECO:0000313" key="1">
    <source>
        <dbReference type="EMBL" id="KAA2243454.1"/>
    </source>
</evidence>
<dbReference type="AlphaFoldDB" id="A0A5B2VXD6"/>
<dbReference type="PROSITE" id="PS51257">
    <property type="entry name" value="PROKAR_LIPOPROTEIN"/>
    <property type="match status" value="1"/>
</dbReference>
<comment type="caution">
    <text evidence="1">The sequence shown here is derived from an EMBL/GenBank/DDBJ whole genome shotgun (WGS) entry which is preliminary data.</text>
</comment>
<reference evidence="1 2" key="1">
    <citation type="submission" date="2019-09" db="EMBL/GenBank/DDBJ databases">
        <title>Chitinophaga ginsengihumi sp. nov., isolated from soil of ginseng rhizosphere.</title>
        <authorList>
            <person name="Lee J."/>
        </authorList>
    </citation>
    <scope>NUCLEOTIDE SEQUENCE [LARGE SCALE GENOMIC DNA]</scope>
    <source>
        <strain evidence="1 2">BN140078</strain>
    </source>
</reference>
<protein>
    <recommendedName>
        <fullName evidence="3">Lipoprotein</fullName>
    </recommendedName>
</protein>
<accession>A0A5B2VXD6</accession>
<name>A0A5B2VXD6_9BACT</name>
<dbReference type="Proteomes" id="UP000324611">
    <property type="component" value="Unassembled WGS sequence"/>
</dbReference>
<dbReference type="EMBL" id="VUOC01000002">
    <property type="protein sequence ID" value="KAA2243454.1"/>
    <property type="molecule type" value="Genomic_DNA"/>
</dbReference>
<gene>
    <name evidence="1" type="ORF">F0L74_13240</name>
</gene>
<reference evidence="1 2" key="2">
    <citation type="submission" date="2019-09" db="EMBL/GenBank/DDBJ databases">
        <authorList>
            <person name="Jin C."/>
        </authorList>
    </citation>
    <scope>NUCLEOTIDE SEQUENCE [LARGE SCALE GENOMIC DNA]</scope>
    <source>
        <strain evidence="1 2">BN140078</strain>
    </source>
</reference>
<keyword evidence="2" id="KW-1185">Reference proteome</keyword>
<proteinExistence type="predicted"/>
<evidence type="ECO:0000313" key="2">
    <source>
        <dbReference type="Proteomes" id="UP000324611"/>
    </source>
</evidence>
<sequence>MRYKACLIVTLWLIGCVQVDPKETAKNTVSTKPADTLPEEKKQVQDSIPVPKYTFEEERDTLGLLDSSVNGIFLSDPKSVLKEIGPIDPVDIPGECECATVYNGDKSQALILYRAYGGRKYEYDVYNVKYSSSFNKRDSSSFLDVKEFKTENGIRLGMSEADFINIYSGKKWEVSKKGGVKEYTFHNEYETYLAVYTFNNGILVEFRIGYDNS</sequence>
<dbReference type="RefSeq" id="WP_149838329.1">
    <property type="nucleotide sequence ID" value="NZ_VUOC01000002.1"/>
</dbReference>